<dbReference type="InterPro" id="IPR003598">
    <property type="entry name" value="Ig_sub2"/>
</dbReference>
<dbReference type="AlphaFoldDB" id="A0A7L2PQU4"/>
<dbReference type="Proteomes" id="UP000574191">
    <property type="component" value="Unassembled WGS sequence"/>
</dbReference>
<dbReference type="Pfam" id="PF07679">
    <property type="entry name" value="I-set"/>
    <property type="match status" value="1"/>
</dbReference>
<dbReference type="OrthoDB" id="6159398at2759"/>
<dbReference type="InterPro" id="IPR007110">
    <property type="entry name" value="Ig-like_dom"/>
</dbReference>
<name>A0A7L2PQU4_9PASS</name>
<feature type="non-terminal residue" evidence="3">
    <location>
        <position position="1"/>
    </location>
</feature>
<dbReference type="SMART" id="SM00409">
    <property type="entry name" value="IG"/>
    <property type="match status" value="1"/>
</dbReference>
<dbReference type="InterPro" id="IPR036179">
    <property type="entry name" value="Ig-like_dom_sf"/>
</dbReference>
<dbReference type="EMBL" id="VYZP01014341">
    <property type="protein sequence ID" value="NXR87043.1"/>
    <property type="molecule type" value="Genomic_DNA"/>
</dbReference>
<dbReference type="InterPro" id="IPR013783">
    <property type="entry name" value="Ig-like_fold"/>
</dbReference>
<dbReference type="InterPro" id="IPR013098">
    <property type="entry name" value="Ig_I-set"/>
</dbReference>
<feature type="non-terminal residue" evidence="3">
    <location>
        <position position="110"/>
    </location>
</feature>
<accession>A0A7L2PQU4</accession>
<feature type="region of interest" description="Disordered" evidence="1">
    <location>
        <begin position="1"/>
        <end position="22"/>
    </location>
</feature>
<evidence type="ECO:0000256" key="1">
    <source>
        <dbReference type="SAM" id="MobiDB-lite"/>
    </source>
</evidence>
<gene>
    <name evidence="3" type="primary">Hmcn2_2</name>
    <name evidence="3" type="ORF">HYPCIN_R14011</name>
</gene>
<evidence type="ECO:0000313" key="3">
    <source>
        <dbReference type="EMBL" id="NXR87043.1"/>
    </source>
</evidence>
<comment type="caution">
    <text evidence="3">The sequence shown here is derived from an EMBL/GenBank/DDBJ whole genome shotgun (WGS) entry which is preliminary data.</text>
</comment>
<evidence type="ECO:0000259" key="2">
    <source>
        <dbReference type="PROSITE" id="PS50835"/>
    </source>
</evidence>
<keyword evidence="4" id="KW-1185">Reference proteome</keyword>
<feature type="compositionally biased region" description="Polar residues" evidence="1">
    <location>
        <begin position="7"/>
        <end position="20"/>
    </location>
</feature>
<proteinExistence type="predicted"/>
<protein>
    <submittedName>
        <fullName evidence="3">HMCN2 protein</fullName>
    </submittedName>
</protein>
<dbReference type="SMART" id="SM00408">
    <property type="entry name" value="IGc2"/>
    <property type="match status" value="1"/>
</dbReference>
<organism evidence="3 4">
    <name type="scientific">Hypocryptadius cinnamomeus</name>
    <dbReference type="NCBI Taxonomy" id="589841"/>
    <lineage>
        <taxon>Eukaryota</taxon>
        <taxon>Metazoa</taxon>
        <taxon>Chordata</taxon>
        <taxon>Craniata</taxon>
        <taxon>Vertebrata</taxon>
        <taxon>Euteleostomi</taxon>
        <taxon>Archelosauria</taxon>
        <taxon>Archosauria</taxon>
        <taxon>Dinosauria</taxon>
        <taxon>Saurischia</taxon>
        <taxon>Theropoda</taxon>
        <taxon>Coelurosauria</taxon>
        <taxon>Aves</taxon>
        <taxon>Neognathae</taxon>
        <taxon>Neoaves</taxon>
        <taxon>Telluraves</taxon>
        <taxon>Australaves</taxon>
        <taxon>Passeriformes</taxon>
        <taxon>Sylvioidea</taxon>
        <taxon>Zosteropidae</taxon>
        <taxon>Hypocryptadius</taxon>
    </lineage>
</organism>
<dbReference type="Gene3D" id="2.60.40.10">
    <property type="entry name" value="Immunoglobulins"/>
    <property type="match status" value="1"/>
</dbReference>
<dbReference type="SUPFAM" id="SSF48726">
    <property type="entry name" value="Immunoglobulin"/>
    <property type="match status" value="1"/>
</dbReference>
<feature type="domain" description="Ig-like" evidence="2">
    <location>
        <begin position="15"/>
        <end position="105"/>
    </location>
</feature>
<evidence type="ECO:0000313" key="4">
    <source>
        <dbReference type="Proteomes" id="UP000574191"/>
    </source>
</evidence>
<sequence length="110" mass="11610">GEDSRSFHVSIQGTPPSTASAGEIPIITAVPGGQLLLECPEGAEPHPNIEWHREGSLLQEDARRQLLAQGRFLQVLSVAAADGGEYSCRATGDNGDNGDTGPRVRVRVHG</sequence>
<dbReference type="PROSITE" id="PS50835">
    <property type="entry name" value="IG_LIKE"/>
    <property type="match status" value="1"/>
</dbReference>
<dbReference type="InterPro" id="IPR003599">
    <property type="entry name" value="Ig_sub"/>
</dbReference>
<reference evidence="3 4" key="1">
    <citation type="submission" date="2019-09" db="EMBL/GenBank/DDBJ databases">
        <title>Bird 10,000 Genomes (B10K) Project - Family phase.</title>
        <authorList>
            <person name="Zhang G."/>
        </authorList>
    </citation>
    <scope>NUCLEOTIDE SEQUENCE [LARGE SCALE GENOMIC DNA]</scope>
    <source>
        <strain evidence="3">B10K-DU-002-83</strain>
    </source>
</reference>